<dbReference type="GO" id="GO:0046872">
    <property type="term" value="F:metal ion binding"/>
    <property type="evidence" value="ECO:0007669"/>
    <property type="project" value="UniProtKB-UniRule"/>
</dbReference>
<comment type="similarity">
    <text evidence="1 5">Belongs to the GTP cyclohydrolase I type 2/NIF3 family.</text>
</comment>
<dbReference type="InterPro" id="IPR015867">
    <property type="entry name" value="N-reg_PII/ATP_PRibTrfase_C"/>
</dbReference>
<dbReference type="NCBIfam" id="TIGR00486">
    <property type="entry name" value="YbgI_SA1388"/>
    <property type="match status" value="1"/>
</dbReference>
<protein>
    <recommendedName>
        <fullName evidence="3 5">GTP cyclohydrolase 1 type 2 homolog</fullName>
    </recommendedName>
</protein>
<evidence type="ECO:0000313" key="8">
    <source>
        <dbReference type="Proteomes" id="UP001432128"/>
    </source>
</evidence>
<dbReference type="KEGG" id="whr:OG579_04715"/>
<proteinExistence type="inferred from homology"/>
<evidence type="ECO:0000256" key="3">
    <source>
        <dbReference type="ARBA" id="ARBA00022112"/>
    </source>
</evidence>
<dbReference type="GO" id="GO:0005737">
    <property type="term" value="C:cytoplasm"/>
    <property type="evidence" value="ECO:0007669"/>
    <property type="project" value="TreeGrafter"/>
</dbReference>
<dbReference type="AlphaFoldDB" id="A0AAU4K514"/>
<sequence>MAALRDLIELLDATYPPRHAESWDSVGLVCGDPGDTVTAVLICVDVTDAVVDEAVATGVELIVAHHPLLLRGVDTVGAHTPKGRLIHRLIRSGCGLYTAHTNADIARPGVSDALADALGVTDTRPLSPVPSPPLDSWVVMVPHAATDAVAEAMFAAGAGAIGEYSRCRFTVAGTGEFLPGDAATPAIGAVGEITSVAEDRMQMVAPRSRRDAVLAALRAAHPYEEPAFDLIELASTPSDVGLGRVGTLAEPMSLRAFTDHVANSLTAAPWGVRTAGDPDAMISTVAVCGGAGDSLIDAAAGAGADVYVTADLRHHPADEHLRAGSPALVDAGHWATEFPWCEQVAGVLRAHDAGVVITVFDRPTDPFTLHNAPRTSGVTKRTDADR</sequence>
<accession>A0AAU4K514</accession>
<feature type="binding site" evidence="6">
    <location>
        <position position="337"/>
    </location>
    <ligand>
        <name>a divalent metal cation</name>
        <dbReference type="ChEBI" id="CHEBI:60240"/>
        <label>1</label>
    </ligand>
</feature>
<dbReference type="PANTHER" id="PTHR13799">
    <property type="entry name" value="NGG1 INTERACTING FACTOR 3"/>
    <property type="match status" value="1"/>
</dbReference>
<dbReference type="InterPro" id="IPR036069">
    <property type="entry name" value="DUF34/NIF3_sf"/>
</dbReference>
<feature type="binding site" evidence="6">
    <location>
        <position position="66"/>
    </location>
    <ligand>
        <name>a divalent metal cation</name>
        <dbReference type="ChEBI" id="CHEBI:60240"/>
        <label>1</label>
    </ligand>
</feature>
<feature type="binding site" evidence="6">
    <location>
        <position position="65"/>
    </location>
    <ligand>
        <name>a divalent metal cation</name>
        <dbReference type="ChEBI" id="CHEBI:60240"/>
        <label>1</label>
    </ligand>
</feature>
<dbReference type="RefSeq" id="WP_328858269.1">
    <property type="nucleotide sequence ID" value="NZ_CP108021.1"/>
</dbReference>
<evidence type="ECO:0000256" key="5">
    <source>
        <dbReference type="PIRNR" id="PIRNR037489"/>
    </source>
</evidence>
<feature type="binding site" evidence="6">
    <location>
        <position position="104"/>
    </location>
    <ligand>
        <name>a divalent metal cation</name>
        <dbReference type="ChEBI" id="CHEBI:60240"/>
        <label>1</label>
    </ligand>
</feature>
<dbReference type="Pfam" id="PF01784">
    <property type="entry name" value="DUF34_NIF3"/>
    <property type="match status" value="1"/>
</dbReference>
<dbReference type="InterPro" id="IPR017221">
    <property type="entry name" value="DUF34/NIF3_bac"/>
</dbReference>
<dbReference type="PIRSF" id="PIRSF037489">
    <property type="entry name" value="UCP037489_NIF3_YqfO"/>
    <property type="match status" value="1"/>
</dbReference>
<keyword evidence="4 5" id="KW-0479">Metal-binding</keyword>
<feature type="binding site" evidence="6">
    <location>
        <position position="333"/>
    </location>
    <ligand>
        <name>a divalent metal cation</name>
        <dbReference type="ChEBI" id="CHEBI:60240"/>
        <label>1</label>
    </ligand>
</feature>
<gene>
    <name evidence="7" type="ORF">OG579_04715</name>
</gene>
<dbReference type="FunFam" id="3.40.1390.30:FF:000001">
    <property type="entry name" value="GTP cyclohydrolase 1 type 2"/>
    <property type="match status" value="1"/>
</dbReference>
<comment type="subunit">
    <text evidence="2">Homohexamer.</text>
</comment>
<dbReference type="Gene3D" id="3.30.70.120">
    <property type="match status" value="1"/>
</dbReference>
<evidence type="ECO:0000256" key="4">
    <source>
        <dbReference type="ARBA" id="ARBA00022723"/>
    </source>
</evidence>
<organism evidence="7 8">
    <name type="scientific">Williamsia herbipolensis</name>
    <dbReference type="NCBI Taxonomy" id="1603258"/>
    <lineage>
        <taxon>Bacteria</taxon>
        <taxon>Bacillati</taxon>
        <taxon>Actinomycetota</taxon>
        <taxon>Actinomycetes</taxon>
        <taxon>Mycobacteriales</taxon>
        <taxon>Nocardiaceae</taxon>
        <taxon>Williamsia</taxon>
    </lineage>
</organism>
<reference evidence="7 8" key="1">
    <citation type="submission" date="2022-10" db="EMBL/GenBank/DDBJ databases">
        <title>The complete genomes of actinobacterial strains from the NBC collection.</title>
        <authorList>
            <person name="Joergensen T.S."/>
            <person name="Alvarez Arevalo M."/>
            <person name="Sterndorff E.B."/>
            <person name="Faurdal D."/>
            <person name="Vuksanovic O."/>
            <person name="Mourched A.-S."/>
            <person name="Charusanti P."/>
            <person name="Shaw S."/>
            <person name="Blin K."/>
            <person name="Weber T."/>
        </authorList>
    </citation>
    <scope>NUCLEOTIDE SEQUENCE [LARGE SCALE GENOMIC DNA]</scope>
    <source>
        <strain evidence="7 8">NBC_00319</strain>
    </source>
</reference>
<dbReference type="PANTHER" id="PTHR13799:SF14">
    <property type="entry name" value="GTP CYCLOHYDROLASE 1 TYPE 2 HOMOLOG"/>
    <property type="match status" value="1"/>
</dbReference>
<dbReference type="SUPFAM" id="SSF102705">
    <property type="entry name" value="NIF3 (NGG1p interacting factor 3)-like"/>
    <property type="match status" value="1"/>
</dbReference>
<evidence type="ECO:0000256" key="6">
    <source>
        <dbReference type="PIRSR" id="PIRSR602678-1"/>
    </source>
</evidence>
<evidence type="ECO:0000313" key="7">
    <source>
        <dbReference type="EMBL" id="WUM21113.1"/>
    </source>
</evidence>
<dbReference type="EMBL" id="CP108021">
    <property type="protein sequence ID" value="WUM21113.1"/>
    <property type="molecule type" value="Genomic_DNA"/>
</dbReference>
<dbReference type="Gene3D" id="3.40.1390.30">
    <property type="entry name" value="NIF3 (NGG1p interacting factor 3)-like"/>
    <property type="match status" value="1"/>
</dbReference>
<dbReference type="Proteomes" id="UP001432128">
    <property type="component" value="Chromosome"/>
</dbReference>
<keyword evidence="8" id="KW-1185">Reference proteome</keyword>
<evidence type="ECO:0000256" key="2">
    <source>
        <dbReference type="ARBA" id="ARBA00011643"/>
    </source>
</evidence>
<dbReference type="InterPro" id="IPR002678">
    <property type="entry name" value="DUF34/NIF3"/>
</dbReference>
<name>A0AAU4K514_9NOCA</name>
<evidence type="ECO:0000256" key="1">
    <source>
        <dbReference type="ARBA" id="ARBA00006964"/>
    </source>
</evidence>